<dbReference type="Pfam" id="PF13424">
    <property type="entry name" value="TPR_12"/>
    <property type="match status" value="1"/>
</dbReference>
<name>A0A399QUW9_9PROT</name>
<reference evidence="1 2" key="1">
    <citation type="submission" date="2018-08" db="EMBL/GenBank/DDBJ databases">
        <title>Henriciella mobilis sp. nov., isolated from seawater.</title>
        <authorList>
            <person name="Cheng H."/>
            <person name="Wu Y.-H."/>
            <person name="Xu X.-W."/>
            <person name="Guo L.-L."/>
        </authorList>
    </citation>
    <scope>NUCLEOTIDE SEQUENCE [LARGE SCALE GENOMIC DNA]</scope>
    <source>
        <strain evidence="1 2">CCUG66934</strain>
    </source>
</reference>
<sequence length="204" mass="23212">MCSAGRATSTLLSVARSVEICYVGRIMKHDFRQLIDRVYIARRDASPDDAHELATDALELARGQTDPELLVRALMAKGQIYRDEHEFQRAERLYVEAANLCRREDVGPLVTAHVTRHLGDVTVELGRFGLAKTHYEDALDLYRSIEDIPPDTLANGIRALARIYDWLDDHNEAVDYWREARDLYASARNANRVEECERRLNGAG</sequence>
<gene>
    <name evidence="1" type="ORF">D1224_13655</name>
</gene>
<proteinExistence type="predicted"/>
<keyword evidence="2" id="KW-1185">Reference proteome</keyword>
<evidence type="ECO:0000313" key="1">
    <source>
        <dbReference type="EMBL" id="RIJ21357.1"/>
    </source>
</evidence>
<organism evidence="1 2">
    <name type="scientific">Henriciella barbarensis</name>
    <dbReference type="NCBI Taxonomy" id="86342"/>
    <lineage>
        <taxon>Bacteria</taxon>
        <taxon>Pseudomonadati</taxon>
        <taxon>Pseudomonadota</taxon>
        <taxon>Alphaproteobacteria</taxon>
        <taxon>Hyphomonadales</taxon>
        <taxon>Hyphomonadaceae</taxon>
        <taxon>Henriciella</taxon>
    </lineage>
</organism>
<evidence type="ECO:0000313" key="2">
    <source>
        <dbReference type="Proteomes" id="UP000265431"/>
    </source>
</evidence>
<dbReference type="SUPFAM" id="SSF48452">
    <property type="entry name" value="TPR-like"/>
    <property type="match status" value="1"/>
</dbReference>
<dbReference type="InterPro" id="IPR011990">
    <property type="entry name" value="TPR-like_helical_dom_sf"/>
</dbReference>
<dbReference type="InterPro" id="IPR019734">
    <property type="entry name" value="TPR_rpt"/>
</dbReference>
<protein>
    <submittedName>
        <fullName evidence="1">Tetratricopeptide repeat protein</fullName>
    </submittedName>
</protein>
<comment type="caution">
    <text evidence="1">The sequence shown here is derived from an EMBL/GenBank/DDBJ whole genome shotgun (WGS) entry which is preliminary data.</text>
</comment>
<dbReference type="EMBL" id="QWGB01000009">
    <property type="protein sequence ID" value="RIJ21357.1"/>
    <property type="molecule type" value="Genomic_DNA"/>
</dbReference>
<dbReference type="SMART" id="SM00028">
    <property type="entry name" value="TPR"/>
    <property type="match status" value="3"/>
</dbReference>
<dbReference type="Gene3D" id="1.25.40.10">
    <property type="entry name" value="Tetratricopeptide repeat domain"/>
    <property type="match status" value="1"/>
</dbReference>
<dbReference type="OrthoDB" id="7628974at2"/>
<dbReference type="AlphaFoldDB" id="A0A399QUW9"/>
<accession>A0A399QUW9</accession>
<dbReference type="Proteomes" id="UP000265431">
    <property type="component" value="Unassembled WGS sequence"/>
</dbReference>